<dbReference type="RefSeq" id="WP_167205186.1">
    <property type="nucleotide sequence ID" value="NZ_JAASRO010000001.1"/>
</dbReference>
<dbReference type="EMBL" id="JAASRO010000001">
    <property type="protein sequence ID" value="NIK56067.1"/>
    <property type="molecule type" value="Genomic_DNA"/>
</dbReference>
<sequence length="67" mass="6931">MTAQHYLFESVTPAGKPEYADPLGPITLPTRDRVGARAMALAGTVGLSSFAAAAGADQITWPTARAD</sequence>
<comment type="caution">
    <text evidence="1">The sequence shown here is derived from an EMBL/GenBank/DDBJ whole genome shotgun (WGS) entry which is preliminary data.</text>
</comment>
<protein>
    <submittedName>
        <fullName evidence="1">Uncharacterized protein</fullName>
    </submittedName>
</protein>
<evidence type="ECO:0000313" key="1">
    <source>
        <dbReference type="EMBL" id="NIK56067.1"/>
    </source>
</evidence>
<keyword evidence="2" id="KW-1185">Reference proteome</keyword>
<proteinExistence type="predicted"/>
<evidence type="ECO:0000313" key="2">
    <source>
        <dbReference type="Proteomes" id="UP000555407"/>
    </source>
</evidence>
<dbReference type="Proteomes" id="UP000555407">
    <property type="component" value="Unassembled WGS sequence"/>
</dbReference>
<name>A0A7X5V7K6_9ACTN</name>
<gene>
    <name evidence="1" type="ORF">BJY22_001784</name>
</gene>
<accession>A0A7X5V7K6</accession>
<organism evidence="1 2">
    <name type="scientific">Kribbella shirazensis</name>
    <dbReference type="NCBI Taxonomy" id="1105143"/>
    <lineage>
        <taxon>Bacteria</taxon>
        <taxon>Bacillati</taxon>
        <taxon>Actinomycetota</taxon>
        <taxon>Actinomycetes</taxon>
        <taxon>Propionibacteriales</taxon>
        <taxon>Kribbellaceae</taxon>
        <taxon>Kribbella</taxon>
    </lineage>
</organism>
<reference evidence="1 2" key="1">
    <citation type="submission" date="2020-03" db="EMBL/GenBank/DDBJ databases">
        <title>Sequencing the genomes of 1000 actinobacteria strains.</title>
        <authorList>
            <person name="Klenk H.-P."/>
        </authorList>
    </citation>
    <scope>NUCLEOTIDE SEQUENCE [LARGE SCALE GENOMIC DNA]</scope>
    <source>
        <strain evidence="1 2">DSM 45490</strain>
    </source>
</reference>
<dbReference type="AlphaFoldDB" id="A0A7X5V7K6"/>